<comment type="caution">
    <text evidence="1">The sequence shown here is derived from an EMBL/GenBank/DDBJ whole genome shotgun (WGS) entry which is preliminary data.</text>
</comment>
<name>A0ABQ1X182_9BACT</name>
<evidence type="ECO:0000313" key="1">
    <source>
        <dbReference type="EMBL" id="GGG50995.1"/>
    </source>
</evidence>
<protein>
    <submittedName>
        <fullName evidence="1">Uncharacterized protein</fullName>
    </submittedName>
</protein>
<organism evidence="1 2">
    <name type="scientific">Hymenobacter glacieicola</name>
    <dbReference type="NCBI Taxonomy" id="1562124"/>
    <lineage>
        <taxon>Bacteria</taxon>
        <taxon>Pseudomonadati</taxon>
        <taxon>Bacteroidota</taxon>
        <taxon>Cytophagia</taxon>
        <taxon>Cytophagales</taxon>
        <taxon>Hymenobacteraceae</taxon>
        <taxon>Hymenobacter</taxon>
    </lineage>
</organism>
<sequence>MKHFKGKRYSVKEALAIVFGSPPFDMEYPTEDIQRVLSKLLGRELTEKEVLSALHQVPFAAAHRRKKNNFLTWHFTHVLTNQYE</sequence>
<keyword evidence="2" id="KW-1185">Reference proteome</keyword>
<dbReference type="RefSeq" id="WP_188558570.1">
    <property type="nucleotide sequence ID" value="NZ_BMGS01000007.1"/>
</dbReference>
<proteinExistence type="predicted"/>
<accession>A0ABQ1X182</accession>
<reference evidence="2" key="1">
    <citation type="journal article" date="2019" name="Int. J. Syst. Evol. Microbiol.">
        <title>The Global Catalogue of Microorganisms (GCM) 10K type strain sequencing project: providing services to taxonomists for standard genome sequencing and annotation.</title>
        <authorList>
            <consortium name="The Broad Institute Genomics Platform"/>
            <consortium name="The Broad Institute Genome Sequencing Center for Infectious Disease"/>
            <person name="Wu L."/>
            <person name="Ma J."/>
        </authorList>
    </citation>
    <scope>NUCLEOTIDE SEQUENCE [LARGE SCALE GENOMIC DNA]</scope>
    <source>
        <strain evidence="2">CGMCC 1.12990</strain>
    </source>
</reference>
<dbReference type="Proteomes" id="UP000601361">
    <property type="component" value="Unassembled WGS sequence"/>
</dbReference>
<gene>
    <name evidence="1" type="ORF">GCM10011378_28980</name>
</gene>
<evidence type="ECO:0000313" key="2">
    <source>
        <dbReference type="Proteomes" id="UP000601361"/>
    </source>
</evidence>
<dbReference type="EMBL" id="BMGS01000007">
    <property type="protein sequence ID" value="GGG50995.1"/>
    <property type="molecule type" value="Genomic_DNA"/>
</dbReference>